<name>A0A369QDU5_9BACT</name>
<gene>
    <name evidence="1" type="ORF">AHMF7616_01176</name>
</gene>
<reference evidence="1 2" key="1">
    <citation type="submission" date="2018-04" db="EMBL/GenBank/DDBJ databases">
        <title>Adhaeribacter sp. HMF7616 genome sequencing and assembly.</title>
        <authorList>
            <person name="Kang H."/>
            <person name="Kang J."/>
            <person name="Cha I."/>
            <person name="Kim H."/>
            <person name="Joh K."/>
        </authorList>
    </citation>
    <scope>NUCLEOTIDE SEQUENCE [LARGE SCALE GENOMIC DNA]</scope>
    <source>
        <strain evidence="1 2">HMF7616</strain>
    </source>
</reference>
<proteinExistence type="predicted"/>
<dbReference type="Proteomes" id="UP000253919">
    <property type="component" value="Unassembled WGS sequence"/>
</dbReference>
<protein>
    <submittedName>
        <fullName evidence="1">Uncharacterized protein</fullName>
    </submittedName>
</protein>
<keyword evidence="2" id="KW-1185">Reference proteome</keyword>
<evidence type="ECO:0000313" key="2">
    <source>
        <dbReference type="Proteomes" id="UP000253919"/>
    </source>
</evidence>
<organism evidence="1 2">
    <name type="scientific">Adhaeribacter pallidiroseus</name>
    <dbReference type="NCBI Taxonomy" id="2072847"/>
    <lineage>
        <taxon>Bacteria</taxon>
        <taxon>Pseudomonadati</taxon>
        <taxon>Bacteroidota</taxon>
        <taxon>Cytophagia</taxon>
        <taxon>Cytophagales</taxon>
        <taxon>Hymenobacteraceae</taxon>
        <taxon>Adhaeribacter</taxon>
    </lineage>
</organism>
<sequence>MITLFYLPKSSEKRITFFKKYFEKECLLWLIILLSACCPDVDQNLNSKIKSWAPYFTNQEVVFQNEKQDSILFRIKKTNRTEIGHDKVCGNYDIETVETMLFNPADTTFQFKIALTQEVLLKLDSYRAQPRAKNLTAMFNTVSEQFVSDDWRDRYLSEISLNGKTYKNVLHIYANFPVPGTSFLEIYYAQHVGLVAFSDFQGIWYYLK</sequence>
<dbReference type="AlphaFoldDB" id="A0A369QDU5"/>
<evidence type="ECO:0000313" key="1">
    <source>
        <dbReference type="EMBL" id="RDC62582.1"/>
    </source>
</evidence>
<comment type="caution">
    <text evidence="1">The sequence shown here is derived from an EMBL/GenBank/DDBJ whole genome shotgun (WGS) entry which is preliminary data.</text>
</comment>
<dbReference type="EMBL" id="QASA01000001">
    <property type="protein sequence ID" value="RDC62582.1"/>
    <property type="molecule type" value="Genomic_DNA"/>
</dbReference>
<accession>A0A369QDU5</accession>
<dbReference type="OrthoDB" id="893639at2"/>
<dbReference type="RefSeq" id="WP_115372003.1">
    <property type="nucleotide sequence ID" value="NZ_QASA01000001.1"/>
</dbReference>